<dbReference type="Gene3D" id="1.20.58.1020">
    <property type="match status" value="1"/>
</dbReference>
<evidence type="ECO:0000256" key="2">
    <source>
        <dbReference type="ARBA" id="ARBA00010565"/>
    </source>
</evidence>
<dbReference type="Pfam" id="PF05916">
    <property type="entry name" value="Sld5"/>
    <property type="match status" value="1"/>
</dbReference>
<evidence type="ECO:0000313" key="10">
    <source>
        <dbReference type="Proteomes" id="UP000262825"/>
    </source>
</evidence>
<dbReference type="CDD" id="cd11712">
    <property type="entry name" value="GINS_A_psf2"/>
    <property type="match status" value="1"/>
</dbReference>
<dbReference type="CDD" id="cd21694">
    <property type="entry name" value="GINS_B_Psf2"/>
    <property type="match status" value="1"/>
</dbReference>
<dbReference type="VEuPathDB" id="FungiDB:SCODWIG_00190"/>
<dbReference type="InterPro" id="IPR056784">
    <property type="entry name" value="PSF2_N"/>
</dbReference>
<dbReference type="PANTHER" id="PTHR12772:SF0">
    <property type="entry name" value="DNA REPLICATION COMPLEX GINS PROTEIN PSF2"/>
    <property type="match status" value="1"/>
</dbReference>
<dbReference type="SUPFAM" id="SSF158573">
    <property type="entry name" value="GINS helical bundle-like"/>
    <property type="match status" value="1"/>
</dbReference>
<evidence type="ECO:0000256" key="4">
    <source>
        <dbReference type="ARBA" id="ARBA00022705"/>
    </source>
</evidence>
<dbReference type="GO" id="GO:0000811">
    <property type="term" value="C:GINS complex"/>
    <property type="evidence" value="ECO:0007669"/>
    <property type="project" value="TreeGrafter"/>
</dbReference>
<dbReference type="InterPro" id="IPR036224">
    <property type="entry name" value="GINS_bundle-like_dom_sf"/>
</dbReference>
<dbReference type="AlphaFoldDB" id="A0A376B1D7"/>
<proteinExistence type="inferred from homology"/>
<comment type="subunit">
    <text evidence="6">Component of the GINS complex.</text>
</comment>
<dbReference type="PIRSF" id="PIRSF028998">
    <property type="entry name" value="GINS_Psf2_subgr"/>
    <property type="match status" value="1"/>
</dbReference>
<protein>
    <recommendedName>
        <fullName evidence="3 6">DNA replication complex GINS protein PSF2</fullName>
    </recommendedName>
</protein>
<accession>A0A376B1D7</accession>
<evidence type="ECO:0000259" key="7">
    <source>
        <dbReference type="Pfam" id="PF05916"/>
    </source>
</evidence>
<dbReference type="FunFam" id="1.20.58.1020:FF:000001">
    <property type="entry name" value="DNA replication complex GINS protein PSF2"/>
    <property type="match status" value="1"/>
</dbReference>
<dbReference type="Proteomes" id="UP000262825">
    <property type="component" value="Unassembled WGS sequence"/>
</dbReference>
<evidence type="ECO:0000256" key="3">
    <source>
        <dbReference type="ARBA" id="ARBA00015139"/>
    </source>
</evidence>
<dbReference type="InterPro" id="IPR021151">
    <property type="entry name" value="GINS_A"/>
</dbReference>
<reference evidence="10" key="1">
    <citation type="submission" date="2018-06" db="EMBL/GenBank/DDBJ databases">
        <authorList>
            <person name="Guldener U."/>
        </authorList>
    </citation>
    <scope>NUCLEOTIDE SEQUENCE [LARGE SCALE GENOMIC DNA]</scope>
    <source>
        <strain evidence="10">UTAD17</strain>
    </source>
</reference>
<name>A0A376B1D7_9ASCO</name>
<comment type="subcellular location">
    <subcellularLocation>
        <location evidence="1 6">Nucleus</location>
    </subcellularLocation>
</comment>
<feature type="domain" description="DNA replication complex GINS protein PSF2 N-terminal" evidence="8">
    <location>
        <begin position="67"/>
        <end position="96"/>
    </location>
</feature>
<keyword evidence="4 6" id="KW-0235">DNA replication</keyword>
<dbReference type="Gene3D" id="3.40.5.50">
    <property type="match status" value="1"/>
</dbReference>
<evidence type="ECO:0000313" key="9">
    <source>
        <dbReference type="EMBL" id="SSD58429.1"/>
    </source>
</evidence>
<evidence type="ECO:0000256" key="1">
    <source>
        <dbReference type="ARBA" id="ARBA00004123"/>
    </source>
</evidence>
<keyword evidence="10" id="KW-1185">Reference proteome</keyword>
<organism evidence="9 10">
    <name type="scientific">Saccharomycodes ludwigii</name>
    <dbReference type="NCBI Taxonomy" id="36035"/>
    <lineage>
        <taxon>Eukaryota</taxon>
        <taxon>Fungi</taxon>
        <taxon>Dikarya</taxon>
        <taxon>Ascomycota</taxon>
        <taxon>Saccharomycotina</taxon>
        <taxon>Saccharomycetes</taxon>
        <taxon>Saccharomycodales</taxon>
        <taxon>Saccharomycodaceae</taxon>
        <taxon>Saccharomycodes</taxon>
    </lineage>
</organism>
<dbReference type="Pfam" id="PF25005">
    <property type="entry name" value="PSF2_N"/>
    <property type="match status" value="1"/>
</dbReference>
<evidence type="ECO:0000256" key="5">
    <source>
        <dbReference type="ARBA" id="ARBA00023242"/>
    </source>
</evidence>
<sequence>MSFPESLQNTFLPQEIQFIVENEPIKILPRITTRQRKQYRQGSNYDPDSKNSHPIKPWRLITTNDYNVNNMIAMKSTELPLWMAVLLKEQKKCNIIAPNWITVSNLDKYIDFELKNPMKFSSLPWNWLVIACILFTKAPDDLTDPIHLLKSRCQDLREIRLAKVQNGLAILNESHLQLDNLSLMEINEIRPYATKISDMFKNLHKNTAAGLGEDYDMHMDTSEPGASFNMTQNP</sequence>
<gene>
    <name evidence="9" type="ORF">SCODWIG_00190</name>
</gene>
<keyword evidence="5 6" id="KW-0539">Nucleus</keyword>
<dbReference type="SUPFAM" id="SSF160059">
    <property type="entry name" value="PriA/YqbF domain"/>
    <property type="match status" value="1"/>
</dbReference>
<dbReference type="GO" id="GO:0000727">
    <property type="term" value="P:double-strand break repair via break-induced replication"/>
    <property type="evidence" value="ECO:0007669"/>
    <property type="project" value="TreeGrafter"/>
</dbReference>
<dbReference type="GO" id="GO:0006260">
    <property type="term" value="P:DNA replication"/>
    <property type="evidence" value="ECO:0007669"/>
    <property type="project" value="UniProtKB-KW"/>
</dbReference>
<dbReference type="EMBL" id="UFAJ01000013">
    <property type="protein sequence ID" value="SSD58429.1"/>
    <property type="molecule type" value="Genomic_DNA"/>
</dbReference>
<dbReference type="PANTHER" id="PTHR12772">
    <property type="entry name" value="DNA REPLICATION COMPLEX GINS PROTEIN PSF2"/>
    <property type="match status" value="1"/>
</dbReference>
<dbReference type="InterPro" id="IPR007257">
    <property type="entry name" value="GINS_Psf2"/>
</dbReference>
<evidence type="ECO:0000259" key="8">
    <source>
        <dbReference type="Pfam" id="PF25005"/>
    </source>
</evidence>
<feature type="domain" description="GINS subunit" evidence="7">
    <location>
        <begin position="100"/>
        <end position="203"/>
    </location>
</feature>
<evidence type="ECO:0000256" key="6">
    <source>
        <dbReference type="PIRNR" id="PIRNR028998"/>
    </source>
</evidence>
<comment type="similarity">
    <text evidence="2 6">Belongs to the GINS2/PSF2 family.</text>
</comment>